<gene>
    <name evidence="4" type="ORF">DGD08_04365</name>
</gene>
<dbReference type="OMA" id="MHEWLEL"/>
<dbReference type="AlphaFoldDB" id="A0A3D4V5N8"/>
<feature type="domain" description="Response regulatory" evidence="2">
    <location>
        <begin position="9"/>
        <end position="121"/>
    </location>
</feature>
<dbReference type="InterPro" id="IPR011006">
    <property type="entry name" value="CheY-like_superfamily"/>
</dbReference>
<organism evidence="4 5">
    <name type="scientific">Gemmatimonas aurantiaca</name>
    <dbReference type="NCBI Taxonomy" id="173480"/>
    <lineage>
        <taxon>Bacteria</taxon>
        <taxon>Pseudomonadati</taxon>
        <taxon>Gemmatimonadota</taxon>
        <taxon>Gemmatimonadia</taxon>
        <taxon>Gemmatimonadales</taxon>
        <taxon>Gemmatimonadaceae</taxon>
        <taxon>Gemmatimonas</taxon>
    </lineage>
</organism>
<dbReference type="SUPFAM" id="SSF52172">
    <property type="entry name" value="CheY-like"/>
    <property type="match status" value="1"/>
</dbReference>
<dbReference type="GO" id="GO:0000156">
    <property type="term" value="F:phosphorelay response regulator activity"/>
    <property type="evidence" value="ECO:0007669"/>
    <property type="project" value="InterPro"/>
</dbReference>
<evidence type="ECO:0000313" key="4">
    <source>
        <dbReference type="EMBL" id="HCT56430.1"/>
    </source>
</evidence>
<dbReference type="PROSITE" id="PS50930">
    <property type="entry name" value="HTH_LYTTR"/>
    <property type="match status" value="1"/>
</dbReference>
<dbReference type="InterPro" id="IPR001789">
    <property type="entry name" value="Sig_transdc_resp-reg_receiver"/>
</dbReference>
<dbReference type="GO" id="GO:0003677">
    <property type="term" value="F:DNA binding"/>
    <property type="evidence" value="ECO:0007669"/>
    <property type="project" value="UniProtKB-KW"/>
</dbReference>
<feature type="modified residue" description="4-aspartylphosphate" evidence="1">
    <location>
        <position position="61"/>
    </location>
</feature>
<evidence type="ECO:0000256" key="1">
    <source>
        <dbReference type="PROSITE-ProRule" id="PRU00169"/>
    </source>
</evidence>
<proteinExistence type="predicted"/>
<keyword evidence="1" id="KW-0597">Phosphoprotein</keyword>
<dbReference type="SMART" id="SM00448">
    <property type="entry name" value="REC"/>
    <property type="match status" value="1"/>
</dbReference>
<dbReference type="Pfam" id="PF00072">
    <property type="entry name" value="Response_reg"/>
    <property type="match status" value="1"/>
</dbReference>
<evidence type="ECO:0000259" key="3">
    <source>
        <dbReference type="PROSITE" id="PS50930"/>
    </source>
</evidence>
<keyword evidence="4" id="KW-0238">DNA-binding</keyword>
<evidence type="ECO:0000259" key="2">
    <source>
        <dbReference type="PROSITE" id="PS50110"/>
    </source>
</evidence>
<evidence type="ECO:0000313" key="5">
    <source>
        <dbReference type="Proteomes" id="UP000264071"/>
    </source>
</evidence>
<dbReference type="InterPro" id="IPR007492">
    <property type="entry name" value="LytTR_DNA-bd_dom"/>
</dbReference>
<dbReference type="InterPro" id="IPR046947">
    <property type="entry name" value="LytR-like"/>
</dbReference>
<protein>
    <submittedName>
        <fullName evidence="4">DNA-binding response regulator</fullName>
    </submittedName>
</protein>
<comment type="caution">
    <text evidence="4">The sequence shown here is derived from an EMBL/GenBank/DDBJ whole genome shotgun (WGS) entry which is preliminary data.</text>
</comment>
<dbReference type="SMART" id="SM00850">
    <property type="entry name" value="LytTR"/>
    <property type="match status" value="1"/>
</dbReference>
<sequence length="257" mass="28328">MSRPTELLRVAIAEDEPLARRALRRMLQEDPAVLLVAEVEDVAALTALLRHPTPVDVLFLDVRMPGGSVFECLPLVRPETLVVFTTAHAEHAAAAFDLDAVDYLRKPFGARRVHEALERVRRRRRITPTRTDADGHLLVRVGVRDVPVRLASVWRFEGADDCVRVVTADRKLLHAVTLQSLEEALAAQGFLRIHRRHLVNSGAIRALVPHDAHRLAVELPNGDRLVASRRGTSVLRAWSQRAAGAAAADHSAGGTRS</sequence>
<dbReference type="EMBL" id="DPIY01000005">
    <property type="protein sequence ID" value="HCT56430.1"/>
    <property type="molecule type" value="Genomic_DNA"/>
</dbReference>
<dbReference type="PROSITE" id="PS50110">
    <property type="entry name" value="RESPONSE_REGULATORY"/>
    <property type="match status" value="1"/>
</dbReference>
<dbReference type="PANTHER" id="PTHR37299:SF1">
    <property type="entry name" value="STAGE 0 SPORULATION PROTEIN A HOMOLOG"/>
    <property type="match status" value="1"/>
</dbReference>
<accession>A0A3D4V5N8</accession>
<reference evidence="4 5" key="1">
    <citation type="journal article" date="2018" name="Nat. Biotechnol.">
        <title>A standardized bacterial taxonomy based on genome phylogeny substantially revises the tree of life.</title>
        <authorList>
            <person name="Parks D.H."/>
            <person name="Chuvochina M."/>
            <person name="Waite D.W."/>
            <person name="Rinke C."/>
            <person name="Skarshewski A."/>
            <person name="Chaumeil P.A."/>
            <person name="Hugenholtz P."/>
        </authorList>
    </citation>
    <scope>NUCLEOTIDE SEQUENCE [LARGE SCALE GENOMIC DNA]</scope>
    <source>
        <strain evidence="4">UBA8844</strain>
    </source>
</reference>
<dbReference type="Gene3D" id="3.40.50.2300">
    <property type="match status" value="1"/>
</dbReference>
<dbReference type="PANTHER" id="PTHR37299">
    <property type="entry name" value="TRANSCRIPTIONAL REGULATOR-RELATED"/>
    <property type="match status" value="1"/>
</dbReference>
<dbReference type="Proteomes" id="UP000264071">
    <property type="component" value="Unassembled WGS sequence"/>
</dbReference>
<name>A0A3D4V5N8_9BACT</name>
<feature type="domain" description="HTH LytTR-type" evidence="3">
    <location>
        <begin position="137"/>
        <end position="241"/>
    </location>
</feature>
<dbReference type="Gene3D" id="2.40.50.1020">
    <property type="entry name" value="LytTr DNA-binding domain"/>
    <property type="match status" value="1"/>
</dbReference>
<dbReference type="Pfam" id="PF04397">
    <property type="entry name" value="LytTR"/>
    <property type="match status" value="1"/>
</dbReference>